<dbReference type="Gene3D" id="1.10.530.10">
    <property type="match status" value="1"/>
</dbReference>
<dbReference type="RefSeq" id="WP_345919892.1">
    <property type="nucleotide sequence ID" value="NZ_JBDIVE010000005.1"/>
</dbReference>
<protein>
    <submittedName>
        <fullName evidence="4">Transglycosylase SLT domain-containing protein</fullName>
    </submittedName>
</protein>
<evidence type="ECO:0000259" key="3">
    <source>
        <dbReference type="Pfam" id="PF01464"/>
    </source>
</evidence>
<dbReference type="PROSITE" id="PS00922">
    <property type="entry name" value="TRANSGLYCOSYLASE"/>
    <property type="match status" value="1"/>
</dbReference>
<dbReference type="PANTHER" id="PTHR37423">
    <property type="entry name" value="SOLUBLE LYTIC MUREIN TRANSGLYCOSYLASE-RELATED"/>
    <property type="match status" value="1"/>
</dbReference>
<evidence type="ECO:0000313" key="5">
    <source>
        <dbReference type="Proteomes" id="UP001410394"/>
    </source>
</evidence>
<dbReference type="InterPro" id="IPR000189">
    <property type="entry name" value="Transglyc_AS"/>
</dbReference>
<feature type="domain" description="Transglycosylase SLT" evidence="3">
    <location>
        <begin position="92"/>
        <end position="198"/>
    </location>
</feature>
<dbReference type="EMBL" id="JBDIVE010000005">
    <property type="protein sequence ID" value="MEN3069125.1"/>
    <property type="molecule type" value="Genomic_DNA"/>
</dbReference>
<gene>
    <name evidence="4" type="ORF">ABDB84_11595</name>
</gene>
<evidence type="ECO:0000313" key="4">
    <source>
        <dbReference type="EMBL" id="MEN3069125.1"/>
    </source>
</evidence>
<dbReference type="SUPFAM" id="SSF53955">
    <property type="entry name" value="Lysozyme-like"/>
    <property type="match status" value="1"/>
</dbReference>
<accession>A0ABU9YZJ8</accession>
<reference evidence="4 5" key="1">
    <citation type="journal article" date="2018" name="Int. J. Syst. Evol. Microbiol.">
        <title>Uliginosibacterium sediminicola sp. nov., isolated from freshwater sediment.</title>
        <authorList>
            <person name="Hwang W.M."/>
            <person name="Kim S.M."/>
            <person name="Kang K."/>
            <person name="Ahn T.Y."/>
        </authorList>
    </citation>
    <scope>NUCLEOTIDE SEQUENCE [LARGE SCALE GENOMIC DNA]</scope>
    <source>
        <strain evidence="4 5">M1-21</strain>
    </source>
</reference>
<dbReference type="InterPro" id="IPR023346">
    <property type="entry name" value="Lysozyme-like_dom_sf"/>
</dbReference>
<proteinExistence type="inferred from homology"/>
<dbReference type="PANTHER" id="PTHR37423:SF2">
    <property type="entry name" value="MEMBRANE-BOUND LYTIC MUREIN TRANSGLYCOSYLASE C"/>
    <property type="match status" value="1"/>
</dbReference>
<dbReference type="InterPro" id="IPR008258">
    <property type="entry name" value="Transglycosylase_SLT_dom_1"/>
</dbReference>
<dbReference type="CDD" id="cd16894">
    <property type="entry name" value="MltD-like"/>
    <property type="match status" value="1"/>
</dbReference>
<name>A0ABU9YZJ8_9RHOO</name>
<sequence length="400" mass="43629">MLATPAAVVPAQAPAPAAAPVADAASSSSARIASVDHTAQTADIWERMRHGFAMQNLASPLVDDRMRYYLARPAALKTMLERSRKYMYYIVGELEKRGMPTELALLPVVESAFNPLALSSAKAAGLWQFIPSTGKTYALQQNWWVDERRDIVASTDAALTYLQSIYEMHGDWQLALASYNWGENAVARAIANNKAAGKPTDFASLRMPEETRYYVPKLQAIKNIIARPEQYGISLPNIANEPYFSTIDKMPGMDVALAAKLAEMPTSEFLMLNPGYNRPVMPGSDDAGVVLPVENARKFKDNLAKHLANGDAPLVTWKTYLVPQTARVEQIARNLGLAVQALCNANGLSARALLAAGYKLLVPSQNSEPVPAAIAQAGKLQPVSQKRSTRSVRPSKRRHG</sequence>
<feature type="region of interest" description="Disordered" evidence="2">
    <location>
        <begin position="376"/>
        <end position="400"/>
    </location>
</feature>
<feature type="compositionally biased region" description="Basic residues" evidence="2">
    <location>
        <begin position="387"/>
        <end position="400"/>
    </location>
</feature>
<keyword evidence="5" id="KW-1185">Reference proteome</keyword>
<organism evidence="4 5">
    <name type="scientific">Uliginosibacterium sediminicola</name>
    <dbReference type="NCBI Taxonomy" id="2024550"/>
    <lineage>
        <taxon>Bacteria</taxon>
        <taxon>Pseudomonadati</taxon>
        <taxon>Pseudomonadota</taxon>
        <taxon>Betaproteobacteria</taxon>
        <taxon>Rhodocyclales</taxon>
        <taxon>Zoogloeaceae</taxon>
        <taxon>Uliginosibacterium</taxon>
    </lineage>
</organism>
<dbReference type="Pfam" id="PF01464">
    <property type="entry name" value="SLT"/>
    <property type="match status" value="1"/>
</dbReference>
<evidence type="ECO:0000256" key="1">
    <source>
        <dbReference type="ARBA" id="ARBA00007734"/>
    </source>
</evidence>
<evidence type="ECO:0000256" key="2">
    <source>
        <dbReference type="SAM" id="MobiDB-lite"/>
    </source>
</evidence>
<comment type="similarity">
    <text evidence="1">Belongs to the transglycosylase Slt family.</text>
</comment>
<dbReference type="Proteomes" id="UP001410394">
    <property type="component" value="Unassembled WGS sequence"/>
</dbReference>
<comment type="caution">
    <text evidence="4">The sequence shown here is derived from an EMBL/GenBank/DDBJ whole genome shotgun (WGS) entry which is preliminary data.</text>
</comment>